<dbReference type="PANTHER" id="PTHR27002">
    <property type="entry name" value="RECEPTOR-LIKE SERINE/THREONINE-PROTEIN KINASE SD1-8"/>
    <property type="match status" value="1"/>
</dbReference>
<evidence type="ECO:0000313" key="7">
    <source>
        <dbReference type="Proteomes" id="UP000515211"/>
    </source>
</evidence>
<gene>
    <name evidence="8" type="primary">LOC107466492</name>
</gene>
<keyword evidence="5" id="KW-0067">ATP-binding</keyword>
<keyword evidence="7" id="KW-1185">Reference proteome</keyword>
<evidence type="ECO:0000256" key="5">
    <source>
        <dbReference type="ARBA" id="ARBA00022840"/>
    </source>
</evidence>
<organism evidence="7 8">
    <name type="scientific">Arachis duranensis</name>
    <name type="common">Wild peanut</name>
    <dbReference type="NCBI Taxonomy" id="130453"/>
    <lineage>
        <taxon>Eukaryota</taxon>
        <taxon>Viridiplantae</taxon>
        <taxon>Streptophyta</taxon>
        <taxon>Embryophyta</taxon>
        <taxon>Tracheophyta</taxon>
        <taxon>Spermatophyta</taxon>
        <taxon>Magnoliopsida</taxon>
        <taxon>eudicotyledons</taxon>
        <taxon>Gunneridae</taxon>
        <taxon>Pentapetalae</taxon>
        <taxon>rosids</taxon>
        <taxon>fabids</taxon>
        <taxon>Fabales</taxon>
        <taxon>Fabaceae</taxon>
        <taxon>Papilionoideae</taxon>
        <taxon>50 kb inversion clade</taxon>
        <taxon>dalbergioids sensu lato</taxon>
        <taxon>Dalbergieae</taxon>
        <taxon>Pterocarpus clade</taxon>
        <taxon>Arachis</taxon>
    </lineage>
</organism>
<keyword evidence="1" id="KW-0723">Serine/threonine-protein kinase</keyword>
<keyword evidence="2" id="KW-0808">Transferase</keyword>
<evidence type="ECO:0000313" key="8">
    <source>
        <dbReference type="RefSeq" id="XP_020986594.2"/>
    </source>
</evidence>
<dbReference type="Pfam" id="PF00069">
    <property type="entry name" value="Pkinase"/>
    <property type="match status" value="1"/>
</dbReference>
<evidence type="ECO:0000256" key="4">
    <source>
        <dbReference type="ARBA" id="ARBA00022777"/>
    </source>
</evidence>
<evidence type="ECO:0000256" key="1">
    <source>
        <dbReference type="ARBA" id="ARBA00022527"/>
    </source>
</evidence>
<dbReference type="PROSITE" id="PS50011">
    <property type="entry name" value="PROTEIN_KINASE_DOM"/>
    <property type="match status" value="1"/>
</dbReference>
<keyword evidence="3" id="KW-0547">Nucleotide-binding</keyword>
<dbReference type="GO" id="GO:0005886">
    <property type="term" value="C:plasma membrane"/>
    <property type="evidence" value="ECO:0007669"/>
    <property type="project" value="TreeGrafter"/>
</dbReference>
<keyword evidence="4" id="KW-0418">Kinase</keyword>
<dbReference type="GO" id="GO:0005524">
    <property type="term" value="F:ATP binding"/>
    <property type="evidence" value="ECO:0007669"/>
    <property type="project" value="UniProtKB-KW"/>
</dbReference>
<proteinExistence type="predicted"/>
<protein>
    <submittedName>
        <fullName evidence="8">G-type lectin S-receptor-like serine/threonine-protein kinase SRK</fullName>
    </submittedName>
</protein>
<evidence type="ECO:0000256" key="2">
    <source>
        <dbReference type="ARBA" id="ARBA00022679"/>
    </source>
</evidence>
<dbReference type="SUPFAM" id="SSF56112">
    <property type="entry name" value="Protein kinase-like (PK-like)"/>
    <property type="match status" value="1"/>
</dbReference>
<dbReference type="AlphaFoldDB" id="A0A6P5MNS8"/>
<evidence type="ECO:0000256" key="3">
    <source>
        <dbReference type="ARBA" id="ARBA00022741"/>
    </source>
</evidence>
<accession>A0A6P5MNS8</accession>
<dbReference type="KEGG" id="adu:107466492"/>
<dbReference type="GeneID" id="107466492"/>
<reference evidence="7" key="1">
    <citation type="journal article" date="2016" name="Nat. Genet.">
        <title>The genome sequences of Arachis duranensis and Arachis ipaensis, the diploid ancestors of cultivated peanut.</title>
        <authorList>
            <person name="Bertioli D.J."/>
            <person name="Cannon S.B."/>
            <person name="Froenicke L."/>
            <person name="Huang G."/>
            <person name="Farmer A.D."/>
            <person name="Cannon E.K."/>
            <person name="Liu X."/>
            <person name="Gao D."/>
            <person name="Clevenger J."/>
            <person name="Dash S."/>
            <person name="Ren L."/>
            <person name="Moretzsohn M.C."/>
            <person name="Shirasawa K."/>
            <person name="Huang W."/>
            <person name="Vidigal B."/>
            <person name="Abernathy B."/>
            <person name="Chu Y."/>
            <person name="Niederhuth C.E."/>
            <person name="Umale P."/>
            <person name="Araujo A.C."/>
            <person name="Kozik A."/>
            <person name="Kim K.D."/>
            <person name="Burow M.D."/>
            <person name="Varshney R.K."/>
            <person name="Wang X."/>
            <person name="Zhang X."/>
            <person name="Barkley N."/>
            <person name="Guimaraes P.M."/>
            <person name="Isobe S."/>
            <person name="Guo B."/>
            <person name="Liao B."/>
            <person name="Stalker H.T."/>
            <person name="Schmitz R.J."/>
            <person name="Scheffler B.E."/>
            <person name="Leal-Bertioli S.C."/>
            <person name="Xun X."/>
            <person name="Jackson S.A."/>
            <person name="Michelmore R."/>
            <person name="Ozias-Akins P."/>
        </authorList>
    </citation>
    <scope>NUCLEOTIDE SEQUENCE [LARGE SCALE GENOMIC DNA]</scope>
    <source>
        <strain evidence="7">cv. V14167</strain>
    </source>
</reference>
<dbReference type="Proteomes" id="UP000515211">
    <property type="component" value="Chromosome 9"/>
</dbReference>
<dbReference type="RefSeq" id="XP_020986594.2">
    <property type="nucleotide sequence ID" value="XM_021130935.2"/>
</dbReference>
<dbReference type="InterPro" id="IPR011009">
    <property type="entry name" value="Kinase-like_dom_sf"/>
</dbReference>
<sequence length="123" mass="14083">MGLLFQEWREAAKSEIRDIKASNILLDGEMKPKISDFGMARIFSKDEQEANTAKIVGTYGYVSPEYLKKGLYSVKSDMYSFGVLLLQIIGGKVTRYYGEHENLTLMEYAYELWKEGRGTEFAD</sequence>
<dbReference type="PANTHER" id="PTHR27002:SF1077">
    <property type="entry name" value="CYSTEINE-RICH RECEPTOR-LIKE PROTEIN KINASE 4"/>
    <property type="match status" value="1"/>
</dbReference>
<reference evidence="8" key="2">
    <citation type="submission" date="2025-08" db="UniProtKB">
        <authorList>
            <consortium name="RefSeq"/>
        </authorList>
    </citation>
    <scope>IDENTIFICATION</scope>
    <source>
        <tissue evidence="8">Whole plant</tissue>
    </source>
</reference>
<dbReference type="GO" id="GO:0004674">
    <property type="term" value="F:protein serine/threonine kinase activity"/>
    <property type="evidence" value="ECO:0007669"/>
    <property type="project" value="UniProtKB-KW"/>
</dbReference>
<feature type="domain" description="Protein kinase" evidence="6">
    <location>
        <begin position="1"/>
        <end position="123"/>
    </location>
</feature>
<evidence type="ECO:0000259" key="6">
    <source>
        <dbReference type="PROSITE" id="PS50011"/>
    </source>
</evidence>
<dbReference type="Gene3D" id="1.10.510.10">
    <property type="entry name" value="Transferase(Phosphotransferase) domain 1"/>
    <property type="match status" value="1"/>
</dbReference>
<name>A0A6P5MNS8_ARADU</name>
<dbReference type="InterPro" id="IPR000719">
    <property type="entry name" value="Prot_kinase_dom"/>
</dbReference>